<gene>
    <name evidence="2" type="ORF">AVDCRST_MAG59-3464</name>
</gene>
<sequence length="209" mass="22553">MPTGRRIGGPGVAANREFRRGMEIEAQRVRVEAIGQPGQRRFRMLVVVGGETHVAWMEKQQLQALGLALEQMLAQLPEAAPLLGSSAIPIEFDAETRRQFRVGRMELGYEERTDRVVIIAHDIGDGGDEDDPGSIDDDDDRPALTCSITRDQAREVSADAAAVVAAGRPRCTMCGAPMGPGPHACPQQNGHFPRELAGVDDDNDDETGG</sequence>
<dbReference type="EMBL" id="CADCWF010000252">
    <property type="protein sequence ID" value="CAA9571016.1"/>
    <property type="molecule type" value="Genomic_DNA"/>
</dbReference>
<proteinExistence type="predicted"/>
<evidence type="ECO:0000256" key="1">
    <source>
        <dbReference type="SAM" id="MobiDB-lite"/>
    </source>
</evidence>
<feature type="compositionally biased region" description="Acidic residues" evidence="1">
    <location>
        <begin position="198"/>
        <end position="209"/>
    </location>
</feature>
<dbReference type="AlphaFoldDB" id="A0A6J4VBM5"/>
<dbReference type="InterPro" id="IPR021441">
    <property type="entry name" value="DUF3090"/>
</dbReference>
<accession>A0A6J4VBM5</accession>
<dbReference type="Pfam" id="PF11290">
    <property type="entry name" value="DUF3090"/>
    <property type="match status" value="1"/>
</dbReference>
<feature type="region of interest" description="Disordered" evidence="1">
    <location>
        <begin position="180"/>
        <end position="209"/>
    </location>
</feature>
<evidence type="ECO:0008006" key="3">
    <source>
        <dbReference type="Google" id="ProtNLM"/>
    </source>
</evidence>
<protein>
    <recommendedName>
        <fullName evidence="3">DUF3090 family protein</fullName>
    </recommendedName>
</protein>
<reference evidence="2" key="1">
    <citation type="submission" date="2020-02" db="EMBL/GenBank/DDBJ databases">
        <authorList>
            <person name="Meier V. D."/>
        </authorList>
    </citation>
    <scope>NUCLEOTIDE SEQUENCE</scope>
    <source>
        <strain evidence="2">AVDCRST_MAG59</strain>
    </source>
</reference>
<evidence type="ECO:0000313" key="2">
    <source>
        <dbReference type="EMBL" id="CAA9571016.1"/>
    </source>
</evidence>
<organism evidence="2">
    <name type="scientific">uncultured Thermomicrobiales bacterium</name>
    <dbReference type="NCBI Taxonomy" id="1645740"/>
    <lineage>
        <taxon>Bacteria</taxon>
        <taxon>Pseudomonadati</taxon>
        <taxon>Thermomicrobiota</taxon>
        <taxon>Thermomicrobia</taxon>
        <taxon>Thermomicrobiales</taxon>
        <taxon>environmental samples</taxon>
    </lineage>
</organism>
<name>A0A6J4VBM5_9BACT</name>